<reference evidence="2" key="1">
    <citation type="journal article" date="2021" name="PeerJ">
        <title>Extensive microbial diversity within the chicken gut microbiome revealed by metagenomics and culture.</title>
        <authorList>
            <person name="Gilroy R."/>
            <person name="Ravi A."/>
            <person name="Getino M."/>
            <person name="Pursley I."/>
            <person name="Horton D.L."/>
            <person name="Alikhan N.F."/>
            <person name="Baker D."/>
            <person name="Gharbi K."/>
            <person name="Hall N."/>
            <person name="Watson M."/>
            <person name="Adriaenssens E.M."/>
            <person name="Foster-Nyarko E."/>
            <person name="Jarju S."/>
            <person name="Secka A."/>
            <person name="Antonio M."/>
            <person name="Oren A."/>
            <person name="Chaudhuri R.R."/>
            <person name="La Ragione R."/>
            <person name="Hildebrand F."/>
            <person name="Pallen M.J."/>
        </authorList>
    </citation>
    <scope>NUCLEOTIDE SEQUENCE</scope>
    <source>
        <strain evidence="2">CHK179-28034</strain>
    </source>
</reference>
<feature type="transmembrane region" description="Helical" evidence="1">
    <location>
        <begin position="124"/>
        <end position="140"/>
    </location>
</feature>
<feature type="transmembrane region" description="Helical" evidence="1">
    <location>
        <begin position="171"/>
        <end position="190"/>
    </location>
</feature>
<feature type="transmembrane region" description="Helical" evidence="1">
    <location>
        <begin position="19"/>
        <end position="40"/>
    </location>
</feature>
<name>A0A9D2EKK5_9FIRM</name>
<proteinExistence type="predicted"/>
<dbReference type="Pfam" id="PF19700">
    <property type="entry name" value="DUF6198"/>
    <property type="match status" value="1"/>
</dbReference>
<dbReference type="PANTHER" id="PTHR40078:SF1">
    <property type="entry name" value="INTEGRAL MEMBRANE PROTEIN"/>
    <property type="match status" value="1"/>
</dbReference>
<keyword evidence="1" id="KW-0472">Membrane</keyword>
<gene>
    <name evidence="2" type="ORF">H9968_05670</name>
</gene>
<reference evidence="2" key="2">
    <citation type="submission" date="2021-04" db="EMBL/GenBank/DDBJ databases">
        <authorList>
            <person name="Gilroy R."/>
        </authorList>
    </citation>
    <scope>NUCLEOTIDE SEQUENCE</scope>
    <source>
        <strain evidence="2">CHK179-28034</strain>
    </source>
</reference>
<evidence type="ECO:0000313" key="2">
    <source>
        <dbReference type="EMBL" id="HIZ39403.1"/>
    </source>
</evidence>
<dbReference type="InterPro" id="IPR038750">
    <property type="entry name" value="YczE/YyaS-like"/>
</dbReference>
<organism evidence="2 3">
    <name type="scientific">Candidatus Anaerobutyricum stercoris</name>
    <dbReference type="NCBI Taxonomy" id="2838457"/>
    <lineage>
        <taxon>Bacteria</taxon>
        <taxon>Bacillati</taxon>
        <taxon>Bacillota</taxon>
        <taxon>Clostridia</taxon>
        <taxon>Lachnospirales</taxon>
        <taxon>Lachnospiraceae</taxon>
        <taxon>Anaerobutyricum</taxon>
    </lineage>
</organism>
<keyword evidence="1" id="KW-0812">Transmembrane</keyword>
<evidence type="ECO:0000313" key="3">
    <source>
        <dbReference type="Proteomes" id="UP000824049"/>
    </source>
</evidence>
<accession>A0A9D2EKK5</accession>
<comment type="caution">
    <text evidence="2">The sequence shown here is derived from an EMBL/GenBank/DDBJ whole genome shotgun (WGS) entry which is preliminary data.</text>
</comment>
<dbReference type="EMBL" id="DXBR01000051">
    <property type="protein sequence ID" value="HIZ39403.1"/>
    <property type="molecule type" value="Genomic_DNA"/>
</dbReference>
<dbReference type="PANTHER" id="PTHR40078">
    <property type="entry name" value="INTEGRAL MEMBRANE PROTEIN-RELATED"/>
    <property type="match status" value="1"/>
</dbReference>
<dbReference type="Proteomes" id="UP000824049">
    <property type="component" value="Unassembled WGS sequence"/>
</dbReference>
<evidence type="ECO:0000256" key="1">
    <source>
        <dbReference type="SAM" id="Phobius"/>
    </source>
</evidence>
<dbReference type="AlphaFoldDB" id="A0A9D2EKK5"/>
<feature type="transmembrane region" description="Helical" evidence="1">
    <location>
        <begin position="52"/>
        <end position="83"/>
    </location>
</feature>
<sequence>MCNRKTDGPKGKRTFDHPFLRFIFLCLGLSIMAFGVAFSIKANLGISPISTVPYVTSLISGLSVGTTTIIMNFLFVLIQIAILRRQYDWFQLLQFPAAIVFGTMIDVAEYLLRRLHVSSYAGEWLLCIAGIVLIAFGISVEVKANLVTTAGEGIVLAICKVAPVKFGNMKMTFDITLVCISLVLSFVFLGNVEGVREGTLAAMILVGQVTKVTNKFLDKPCGLW</sequence>
<keyword evidence="1" id="KW-1133">Transmembrane helix</keyword>
<protein>
    <submittedName>
        <fullName evidence="2">YitT family protein</fullName>
    </submittedName>
</protein>